<dbReference type="InterPro" id="IPR045851">
    <property type="entry name" value="AMP-bd_C_sf"/>
</dbReference>
<dbReference type="PRINTS" id="PR00154">
    <property type="entry name" value="AMPBINDING"/>
</dbReference>
<dbReference type="InterPro" id="IPR020459">
    <property type="entry name" value="AMP-binding"/>
</dbReference>
<dbReference type="InterPro" id="IPR042099">
    <property type="entry name" value="ANL_N_sf"/>
</dbReference>
<feature type="domain" description="AMP-dependent synthetase/ligase" evidence="1">
    <location>
        <begin position="13"/>
        <end position="348"/>
    </location>
</feature>
<dbReference type="SUPFAM" id="SSF56801">
    <property type="entry name" value="Acetyl-CoA synthetase-like"/>
    <property type="match status" value="1"/>
</dbReference>
<organism evidence="3 4">
    <name type="scientific">Pacificimonas flava</name>
    <dbReference type="NCBI Taxonomy" id="1234595"/>
    <lineage>
        <taxon>Bacteria</taxon>
        <taxon>Pseudomonadati</taxon>
        <taxon>Pseudomonadota</taxon>
        <taxon>Alphaproteobacteria</taxon>
        <taxon>Sphingomonadales</taxon>
        <taxon>Sphingosinicellaceae</taxon>
        <taxon>Pacificimonas</taxon>
    </lineage>
</organism>
<keyword evidence="3" id="KW-0436">Ligase</keyword>
<name>A0A219B807_9SPHN</name>
<comment type="caution">
    <text evidence="3">The sequence shown here is derived from an EMBL/GenBank/DDBJ whole genome shotgun (WGS) entry which is preliminary data.</text>
</comment>
<proteinExistence type="predicted"/>
<evidence type="ECO:0000259" key="1">
    <source>
        <dbReference type="Pfam" id="PF00501"/>
    </source>
</evidence>
<sequence length="498" mass="53651">MSQFVDTLHRPHPGAATALIAGDEELSYGELERRVAAFAGGLAARGLEAGARIAVWAPKRLDTVVSVLGTMRAGMIAVPINPVLKAPQAEHILADSGASLIVGDPVRLGTLGTRTPQLLLGEEFETFLGQPFEVAQRSTGDLALILYTSGSTGKPKGVMVSHENVTLGAASVAEYLGTSAQDRTLVPLPLSFDYGFNQVATAFRQGACAVLLDYLLPKDVVKAVDRYAITQLPGVPPLWMQLADVDWPEAARRGLKTLTNTGGHMPERLTRRFAEIFPAARIFLMYGLTEAFRSAYLDPALALEKPNSIGKAIPNAELFVLRPDGSEAAPDEPGELVHCGPLVAQGYWQDDEKTRAKFRPAPAFSRYGGNAVWSGDRVRRGKDGLLYFETRADDQIKVSGNRVSPTEIEELAYATGLVREAAAFGVRDDRQGQVIHLFAVAAGTDGSAGGDERELRRAMQARAPGYMVPQTIAWRTELPRSPNGKIDRVALKGELPSD</sequence>
<dbReference type="InterPro" id="IPR025110">
    <property type="entry name" value="AMP-bd_C"/>
</dbReference>
<keyword evidence="4" id="KW-1185">Reference proteome</keyword>
<dbReference type="GO" id="GO:0016877">
    <property type="term" value="F:ligase activity, forming carbon-sulfur bonds"/>
    <property type="evidence" value="ECO:0007669"/>
    <property type="project" value="UniProtKB-ARBA"/>
</dbReference>
<dbReference type="RefSeq" id="WP_088713222.1">
    <property type="nucleotide sequence ID" value="NZ_NFZT01000001.1"/>
</dbReference>
<dbReference type="AlphaFoldDB" id="A0A219B807"/>
<dbReference type="NCBIfam" id="TIGR03098">
    <property type="entry name" value="ligase_PEP_1"/>
    <property type="match status" value="1"/>
</dbReference>
<dbReference type="PROSITE" id="PS00455">
    <property type="entry name" value="AMP_BINDING"/>
    <property type="match status" value="1"/>
</dbReference>
<dbReference type="OrthoDB" id="9803968at2"/>
<evidence type="ECO:0000313" key="3">
    <source>
        <dbReference type="EMBL" id="OWV34522.1"/>
    </source>
</evidence>
<dbReference type="Pfam" id="PF00501">
    <property type="entry name" value="AMP-binding"/>
    <property type="match status" value="1"/>
</dbReference>
<dbReference type="Gene3D" id="3.40.50.12780">
    <property type="entry name" value="N-terminal domain of ligase-like"/>
    <property type="match status" value="1"/>
</dbReference>
<dbReference type="InterPro" id="IPR050237">
    <property type="entry name" value="ATP-dep_AMP-bd_enzyme"/>
</dbReference>
<dbReference type="InterPro" id="IPR020845">
    <property type="entry name" value="AMP-binding_CS"/>
</dbReference>
<gene>
    <name evidence="3" type="ORF">B5C34_14350</name>
</gene>
<reference evidence="4" key="1">
    <citation type="submission" date="2017-05" db="EMBL/GenBank/DDBJ databases">
        <authorList>
            <person name="Lin X."/>
        </authorList>
    </citation>
    <scope>NUCLEOTIDE SEQUENCE [LARGE SCALE GENOMIC DNA]</scope>
    <source>
        <strain evidence="4">JLT2012</strain>
    </source>
</reference>
<dbReference type="InterPro" id="IPR000873">
    <property type="entry name" value="AMP-dep_synth/lig_dom"/>
</dbReference>
<evidence type="ECO:0000259" key="2">
    <source>
        <dbReference type="Pfam" id="PF13193"/>
    </source>
</evidence>
<dbReference type="EMBL" id="NFZT01000001">
    <property type="protein sequence ID" value="OWV34522.1"/>
    <property type="molecule type" value="Genomic_DNA"/>
</dbReference>
<accession>A0A219B807</accession>
<feature type="domain" description="AMP-binding enzyme C-terminal" evidence="2">
    <location>
        <begin position="407"/>
        <end position="485"/>
    </location>
</feature>
<dbReference type="PANTHER" id="PTHR43767:SF10">
    <property type="entry name" value="SURFACTIN SYNTHASE SUBUNIT 1"/>
    <property type="match status" value="1"/>
</dbReference>
<protein>
    <submittedName>
        <fullName evidence="3">Acyl-CoA ligase (AMP-forming), exosortase A system-associated</fullName>
    </submittedName>
</protein>
<dbReference type="PANTHER" id="PTHR43767">
    <property type="entry name" value="LONG-CHAIN-FATTY-ACID--COA LIGASE"/>
    <property type="match status" value="1"/>
</dbReference>
<dbReference type="Gene3D" id="3.30.300.30">
    <property type="match status" value="1"/>
</dbReference>
<dbReference type="Pfam" id="PF13193">
    <property type="entry name" value="AMP-binding_C"/>
    <property type="match status" value="1"/>
</dbReference>
<evidence type="ECO:0000313" key="4">
    <source>
        <dbReference type="Proteomes" id="UP000198462"/>
    </source>
</evidence>
<dbReference type="Proteomes" id="UP000198462">
    <property type="component" value="Unassembled WGS sequence"/>
</dbReference>
<dbReference type="InterPro" id="IPR017529">
    <property type="entry name" value="AcylCoA_ligase_PEP_1"/>
</dbReference>